<name>A0A822Y6D1_NELNU</name>
<feature type="coiled-coil region" evidence="1">
    <location>
        <begin position="25"/>
        <end position="55"/>
    </location>
</feature>
<dbReference type="AlphaFoldDB" id="A0A822Y6D1"/>
<keyword evidence="3" id="KW-1185">Reference proteome</keyword>
<proteinExistence type="predicted"/>
<evidence type="ECO:0000256" key="1">
    <source>
        <dbReference type="SAM" id="Coils"/>
    </source>
</evidence>
<gene>
    <name evidence="2" type="ORF">HUJ06_028194</name>
</gene>
<protein>
    <submittedName>
        <fullName evidence="2">Uncharacterized protein</fullName>
    </submittedName>
</protein>
<sequence length="125" mass="15076">MQQKYQFFHNMVNLRRKWNSIKWLKGEHETKLTSHEEIREKLQKEFSKANEVEEQVLDSDWKKVEFSKVEPSKEDELWGVLKEEEIGVVVFQMNLNKASGSNGFTTYFFEKYWEVVKDEVVKYFG</sequence>
<dbReference type="Proteomes" id="UP000607653">
    <property type="component" value="Unassembled WGS sequence"/>
</dbReference>
<organism evidence="2 3">
    <name type="scientific">Nelumbo nucifera</name>
    <name type="common">Sacred lotus</name>
    <dbReference type="NCBI Taxonomy" id="4432"/>
    <lineage>
        <taxon>Eukaryota</taxon>
        <taxon>Viridiplantae</taxon>
        <taxon>Streptophyta</taxon>
        <taxon>Embryophyta</taxon>
        <taxon>Tracheophyta</taxon>
        <taxon>Spermatophyta</taxon>
        <taxon>Magnoliopsida</taxon>
        <taxon>Proteales</taxon>
        <taxon>Nelumbonaceae</taxon>
        <taxon>Nelumbo</taxon>
    </lineage>
</organism>
<evidence type="ECO:0000313" key="3">
    <source>
        <dbReference type="Proteomes" id="UP000607653"/>
    </source>
</evidence>
<reference evidence="2 3" key="1">
    <citation type="journal article" date="2020" name="Mol. Biol. Evol.">
        <title>Distinct Expression and Methylation Patterns for Genes with Different Fates following a Single Whole-Genome Duplication in Flowering Plants.</title>
        <authorList>
            <person name="Shi T."/>
            <person name="Rahmani R.S."/>
            <person name="Gugger P.F."/>
            <person name="Wang M."/>
            <person name="Li H."/>
            <person name="Zhang Y."/>
            <person name="Li Z."/>
            <person name="Wang Q."/>
            <person name="Van de Peer Y."/>
            <person name="Marchal K."/>
            <person name="Chen J."/>
        </authorList>
    </citation>
    <scope>NUCLEOTIDE SEQUENCE [LARGE SCALE GENOMIC DNA]</scope>
    <source>
        <tissue evidence="2">Leaf</tissue>
    </source>
</reference>
<evidence type="ECO:0000313" key="2">
    <source>
        <dbReference type="EMBL" id="DAD26726.1"/>
    </source>
</evidence>
<accession>A0A822Y6D1</accession>
<comment type="caution">
    <text evidence="2">The sequence shown here is derived from an EMBL/GenBank/DDBJ whole genome shotgun (WGS) entry which is preliminary data.</text>
</comment>
<dbReference type="EMBL" id="DUZY01000002">
    <property type="protein sequence ID" value="DAD26726.1"/>
    <property type="molecule type" value="Genomic_DNA"/>
</dbReference>
<keyword evidence="1" id="KW-0175">Coiled coil</keyword>